<dbReference type="PANTHER" id="PTHR33164">
    <property type="entry name" value="TRANSCRIPTIONAL REGULATOR, MARR FAMILY"/>
    <property type="match status" value="1"/>
</dbReference>
<dbReference type="OrthoDB" id="7875399at2"/>
<evidence type="ECO:0000256" key="1">
    <source>
        <dbReference type="ARBA" id="ARBA00023015"/>
    </source>
</evidence>
<dbReference type="SUPFAM" id="SSF46785">
    <property type="entry name" value="Winged helix' DNA-binding domain"/>
    <property type="match status" value="1"/>
</dbReference>
<evidence type="ECO:0000256" key="2">
    <source>
        <dbReference type="ARBA" id="ARBA00023125"/>
    </source>
</evidence>
<dbReference type="RefSeq" id="WP_113822679.1">
    <property type="nucleotide sequence ID" value="NZ_QOCE01000014.1"/>
</dbReference>
<evidence type="ECO:0000313" key="6">
    <source>
        <dbReference type="Proteomes" id="UP000252706"/>
    </source>
</evidence>
<dbReference type="GO" id="GO:0003700">
    <property type="term" value="F:DNA-binding transcription factor activity"/>
    <property type="evidence" value="ECO:0007669"/>
    <property type="project" value="InterPro"/>
</dbReference>
<gene>
    <name evidence="5" type="ORF">DS909_06625</name>
</gene>
<dbReference type="EMBL" id="QOCE01000014">
    <property type="protein sequence ID" value="RBW58417.1"/>
    <property type="molecule type" value="Genomic_DNA"/>
</dbReference>
<evidence type="ECO:0000259" key="4">
    <source>
        <dbReference type="PROSITE" id="PS50995"/>
    </source>
</evidence>
<accession>A0A366X808</accession>
<feature type="domain" description="HTH marR-type" evidence="4">
    <location>
        <begin position="14"/>
        <end position="146"/>
    </location>
</feature>
<dbReference type="PANTHER" id="PTHR33164:SF89">
    <property type="entry name" value="MARR FAMILY REGULATORY PROTEIN"/>
    <property type="match status" value="1"/>
</dbReference>
<dbReference type="InterPro" id="IPR000835">
    <property type="entry name" value="HTH_MarR-typ"/>
</dbReference>
<dbReference type="Pfam" id="PF01047">
    <property type="entry name" value="MarR"/>
    <property type="match status" value="1"/>
</dbReference>
<reference evidence="5 6" key="1">
    <citation type="submission" date="2018-07" db="EMBL/GenBank/DDBJ databases">
        <title>Modular assembly of carbohydrate-degrading microbial communities in the ocean.</title>
        <authorList>
            <person name="Enke T.N."/>
            <person name="Datta M.S."/>
            <person name="Schwartzman J.A."/>
            <person name="Cermak N."/>
            <person name="Schmitz D.A."/>
            <person name="Barrere J."/>
            <person name="Cordero O.X."/>
        </authorList>
    </citation>
    <scope>NUCLEOTIDE SEQUENCE [LARGE SCALE GENOMIC DNA]</scope>
    <source>
        <strain evidence="5 6">C3M10</strain>
    </source>
</reference>
<evidence type="ECO:0000256" key="3">
    <source>
        <dbReference type="ARBA" id="ARBA00023163"/>
    </source>
</evidence>
<sequence>MKHENGIIESGAIHHSLGYWSSLIARTMEAEFNKRLSCYEVTRVSWAVLGAVTYDGKSTPSELADFLKLDRAAITRLLDKLVSQGLIARNRKDSDRRSVTLQVTPKGKALSAELLQLSNSVNEKFASGLGPKEAEQYIATVRKMLANGDKVVGTL</sequence>
<evidence type="ECO:0000313" key="5">
    <source>
        <dbReference type="EMBL" id="RBW58417.1"/>
    </source>
</evidence>
<dbReference type="InterPro" id="IPR036388">
    <property type="entry name" value="WH-like_DNA-bd_sf"/>
</dbReference>
<dbReference type="SMART" id="SM00347">
    <property type="entry name" value="HTH_MARR"/>
    <property type="match status" value="1"/>
</dbReference>
<protein>
    <recommendedName>
        <fullName evidence="4">HTH marR-type domain-containing protein</fullName>
    </recommendedName>
</protein>
<dbReference type="PROSITE" id="PS01117">
    <property type="entry name" value="HTH_MARR_1"/>
    <property type="match status" value="1"/>
</dbReference>
<name>A0A366X808_9RHOB</name>
<keyword evidence="2" id="KW-0238">DNA-binding</keyword>
<keyword evidence="1" id="KW-0805">Transcription regulation</keyword>
<dbReference type="PRINTS" id="PR00598">
    <property type="entry name" value="HTHMARR"/>
</dbReference>
<dbReference type="Proteomes" id="UP000252706">
    <property type="component" value="Unassembled WGS sequence"/>
</dbReference>
<dbReference type="InterPro" id="IPR036390">
    <property type="entry name" value="WH_DNA-bd_sf"/>
</dbReference>
<dbReference type="PROSITE" id="PS50995">
    <property type="entry name" value="HTH_MARR_2"/>
    <property type="match status" value="1"/>
</dbReference>
<dbReference type="GO" id="GO:0003677">
    <property type="term" value="F:DNA binding"/>
    <property type="evidence" value="ECO:0007669"/>
    <property type="project" value="UniProtKB-KW"/>
</dbReference>
<proteinExistence type="predicted"/>
<comment type="caution">
    <text evidence="5">The sequence shown here is derived from an EMBL/GenBank/DDBJ whole genome shotgun (WGS) entry which is preliminary data.</text>
</comment>
<keyword evidence="3" id="KW-0804">Transcription</keyword>
<dbReference type="InterPro" id="IPR023187">
    <property type="entry name" value="Tscrpt_reg_MarR-type_CS"/>
</dbReference>
<dbReference type="AlphaFoldDB" id="A0A366X808"/>
<organism evidence="5 6">
    <name type="scientific">Phaeobacter gallaeciensis</name>
    <dbReference type="NCBI Taxonomy" id="60890"/>
    <lineage>
        <taxon>Bacteria</taxon>
        <taxon>Pseudomonadati</taxon>
        <taxon>Pseudomonadota</taxon>
        <taxon>Alphaproteobacteria</taxon>
        <taxon>Rhodobacterales</taxon>
        <taxon>Roseobacteraceae</taxon>
        <taxon>Phaeobacter</taxon>
    </lineage>
</organism>
<dbReference type="InterPro" id="IPR039422">
    <property type="entry name" value="MarR/SlyA-like"/>
</dbReference>
<dbReference type="GO" id="GO:0006950">
    <property type="term" value="P:response to stress"/>
    <property type="evidence" value="ECO:0007669"/>
    <property type="project" value="TreeGrafter"/>
</dbReference>
<dbReference type="Gene3D" id="1.10.10.10">
    <property type="entry name" value="Winged helix-like DNA-binding domain superfamily/Winged helix DNA-binding domain"/>
    <property type="match status" value="1"/>
</dbReference>